<feature type="domain" description="Amidohydrolase-related" evidence="6">
    <location>
        <begin position="28"/>
        <end position="131"/>
    </location>
</feature>
<evidence type="ECO:0000256" key="4">
    <source>
        <dbReference type="PIRSR" id="PIRSR606710-2"/>
    </source>
</evidence>
<dbReference type="OrthoDB" id="5211809at2759"/>
<dbReference type="Pfam" id="PF04909">
    <property type="entry name" value="Amidohydro_2"/>
    <property type="match status" value="2"/>
</dbReference>
<dbReference type="Gene3D" id="2.60.120.560">
    <property type="entry name" value="Exo-inulinase, domain 1"/>
    <property type="match status" value="1"/>
</dbReference>
<dbReference type="Pfam" id="PF04616">
    <property type="entry name" value="Glyco_hydro_43"/>
    <property type="match status" value="1"/>
</dbReference>
<feature type="signal peptide" evidence="5">
    <location>
        <begin position="1"/>
        <end position="19"/>
    </location>
</feature>
<evidence type="ECO:0000313" key="7">
    <source>
        <dbReference type="EMBL" id="KAF2972621.1"/>
    </source>
</evidence>
<evidence type="ECO:0000256" key="1">
    <source>
        <dbReference type="ARBA" id="ARBA00009865"/>
    </source>
</evidence>
<sequence>MLMRRFFLEVTAYLGLVMASRIPDYAWDSHIHIIDPEEYPLDPDRDYTPKPANLTNATAFEVPRGIKHATIVLPSVYGYNNRVLIDALKYFEGQYRGVAVVDPSDISNETLDEFHAVGVRGLRVNYGNGGDEKIWVPLSIFVALHDIIPDLGVTIVMDHFAHVEVGSSTNNSQNTFDPYKSKGFPEVINLLQRKLLYVKISAPYQNSAAAPLYEDLRIVAQALITNGPEQVVYGSDWPHTGSKAGNAISGGRLIPQDYRVFNDEAFVDTVRLWAGTDEQIQRIFVDNPRRLWQCMGLVKSKVASPSSAVPHAKLDYTTSEAGNPFVKGWYADPGSAVYDGLFWVYAVPSCASEEQTYVDAFSSPDLVNWTKHPKILTTANVTWVTKALRGPTPISRNGKYYLFFSANDIQEDDAKVVGGIGVAVADKPEGPYIDAIGKPLIGDYHNGAQPTDPDVFVDDVDGKVYIYYGGHSHANVAALNEDMISMRTFENGVTFKDITPKNYTEGSKIIKRNGIYYFMWSEGYRAGLDYGVSYGMADNPLGPFDRLAKILQQDNAVAKAPSHNSVIHVPDTDIWYILYHRQPLSETQENHRIIAYDRMYFNRDNTIEPITMLVKDDFTDGNMLDWATYGGEWSVEDQHLTVKNTGGGMAMLDTNFSDLVFDATVATVDGNGHPGLLFRVTELSKTTHKYKGYKAAISPTGVITLGKADLGVFTDLAQTKMDMTMGEEYHVRVVAIGSDIMVFVRDMDKAKISFTDGSFTAGATGLRVFNAAAKFGSVSVAKP</sequence>
<dbReference type="InterPro" id="IPR032466">
    <property type="entry name" value="Metal_Hydrolase"/>
</dbReference>
<dbReference type="GO" id="GO:0004553">
    <property type="term" value="F:hydrolase activity, hydrolyzing O-glycosyl compounds"/>
    <property type="evidence" value="ECO:0007669"/>
    <property type="project" value="InterPro"/>
</dbReference>
<dbReference type="InterPro" id="IPR023296">
    <property type="entry name" value="Glyco_hydro_beta-prop_sf"/>
</dbReference>
<dbReference type="Proteomes" id="UP000481858">
    <property type="component" value="Unassembled WGS sequence"/>
</dbReference>
<protein>
    <recommendedName>
        <fullName evidence="6">Amidohydrolase-related domain-containing protein</fullName>
    </recommendedName>
</protein>
<evidence type="ECO:0000313" key="8">
    <source>
        <dbReference type="Proteomes" id="UP000481858"/>
    </source>
</evidence>
<dbReference type="SUPFAM" id="SSF75005">
    <property type="entry name" value="Arabinanase/levansucrase/invertase"/>
    <property type="match status" value="1"/>
</dbReference>
<evidence type="ECO:0000259" key="6">
    <source>
        <dbReference type="Pfam" id="PF04909"/>
    </source>
</evidence>
<keyword evidence="8" id="KW-1185">Reference proteome</keyword>
<dbReference type="PANTHER" id="PTHR35563">
    <property type="entry name" value="BARREL METAL-DEPENDENT HYDROLASE, PUTATIVE (AFU_ORTHOLOGUE AFUA_1G16240)-RELATED"/>
    <property type="match status" value="1"/>
</dbReference>
<name>A0A7C8IUH8_9PEZI</name>
<dbReference type="EMBL" id="WUBL01000005">
    <property type="protein sequence ID" value="KAF2972621.1"/>
    <property type="molecule type" value="Genomic_DNA"/>
</dbReference>
<accession>A0A7C8IUH8</accession>
<organism evidence="7 8">
    <name type="scientific">Xylaria multiplex</name>
    <dbReference type="NCBI Taxonomy" id="323545"/>
    <lineage>
        <taxon>Eukaryota</taxon>
        <taxon>Fungi</taxon>
        <taxon>Dikarya</taxon>
        <taxon>Ascomycota</taxon>
        <taxon>Pezizomycotina</taxon>
        <taxon>Sordariomycetes</taxon>
        <taxon>Xylariomycetidae</taxon>
        <taxon>Xylariales</taxon>
        <taxon>Xylariaceae</taxon>
        <taxon>Xylaria</taxon>
    </lineage>
</organism>
<reference evidence="7 8" key="1">
    <citation type="submission" date="2019-12" db="EMBL/GenBank/DDBJ databases">
        <title>Draft genome sequence of the ascomycete Xylaria multiplex DSM 110363.</title>
        <authorList>
            <person name="Buettner E."/>
            <person name="Kellner H."/>
        </authorList>
    </citation>
    <scope>NUCLEOTIDE SEQUENCE [LARGE SCALE GENOMIC DNA]</scope>
    <source>
        <strain evidence="7 8">DSM 110363</strain>
    </source>
</reference>
<dbReference type="InterPro" id="IPR006710">
    <property type="entry name" value="Glyco_hydro_43"/>
</dbReference>
<dbReference type="InterPro" id="IPR006680">
    <property type="entry name" value="Amidohydro-rel"/>
</dbReference>
<dbReference type="AlphaFoldDB" id="A0A7C8IUH8"/>
<feature type="site" description="Important for catalytic activity, responsible for pKa modulation of the active site Glu and correct orientation of both the proton donor and substrate" evidence="4">
    <location>
        <position position="452"/>
    </location>
</feature>
<evidence type="ECO:0000256" key="2">
    <source>
        <dbReference type="ARBA" id="ARBA00022801"/>
    </source>
</evidence>
<dbReference type="InterPro" id="IPR052358">
    <property type="entry name" value="Aro_Compnd_Degr_Hydrolases"/>
</dbReference>
<feature type="domain" description="Amidohydrolase-related" evidence="6">
    <location>
        <begin position="147"/>
        <end position="292"/>
    </location>
</feature>
<keyword evidence="2" id="KW-0378">Hydrolase</keyword>
<dbReference type="InParanoid" id="A0A7C8IUH8"/>
<comment type="caution">
    <text evidence="7">The sequence shown here is derived from an EMBL/GenBank/DDBJ whole genome shotgun (WGS) entry which is preliminary data.</text>
</comment>
<dbReference type="Gene3D" id="3.20.20.140">
    <property type="entry name" value="Metal-dependent hydrolases"/>
    <property type="match status" value="2"/>
</dbReference>
<evidence type="ECO:0000256" key="3">
    <source>
        <dbReference type="ARBA" id="ARBA00023295"/>
    </source>
</evidence>
<proteinExistence type="inferred from homology"/>
<evidence type="ECO:0000256" key="5">
    <source>
        <dbReference type="SAM" id="SignalP"/>
    </source>
</evidence>
<dbReference type="Gene3D" id="2.115.10.20">
    <property type="entry name" value="Glycosyl hydrolase domain, family 43"/>
    <property type="match status" value="1"/>
</dbReference>
<dbReference type="GO" id="GO:0005975">
    <property type="term" value="P:carbohydrate metabolic process"/>
    <property type="evidence" value="ECO:0007669"/>
    <property type="project" value="InterPro"/>
</dbReference>
<dbReference type="PANTHER" id="PTHR35563:SF2">
    <property type="entry name" value="BARREL METAL-DEPENDENT HYDROLASE, PUTATIVE (AFU_ORTHOLOGUE AFUA_1G16240)-RELATED"/>
    <property type="match status" value="1"/>
</dbReference>
<keyword evidence="3" id="KW-0326">Glycosidase</keyword>
<feature type="chain" id="PRO_5028961595" description="Amidohydrolase-related domain-containing protein" evidence="5">
    <location>
        <begin position="20"/>
        <end position="783"/>
    </location>
</feature>
<keyword evidence="5" id="KW-0732">Signal</keyword>
<dbReference type="CDD" id="cd18827">
    <property type="entry name" value="GH43_XlnD-like"/>
    <property type="match status" value="1"/>
</dbReference>
<dbReference type="SUPFAM" id="SSF51556">
    <property type="entry name" value="Metallo-dependent hydrolases"/>
    <property type="match status" value="1"/>
</dbReference>
<comment type="similarity">
    <text evidence="1">Belongs to the glycosyl hydrolase 43 family.</text>
</comment>
<gene>
    <name evidence="7" type="ORF">GQX73_g888</name>
</gene>